<feature type="chain" id="PRO_5015544412" description="LPXTG-motif cell wall-anchored protein" evidence="2">
    <location>
        <begin position="35"/>
        <end position="113"/>
    </location>
</feature>
<proteinExistence type="predicted"/>
<dbReference type="AlphaFoldDB" id="A0A2T0TDN2"/>
<name>A0A2T0TDN2_9PSEU</name>
<protein>
    <recommendedName>
        <fullName evidence="5">LPXTG-motif cell wall-anchored protein</fullName>
    </recommendedName>
</protein>
<keyword evidence="1" id="KW-1133">Transmembrane helix</keyword>
<gene>
    <name evidence="3" type="ORF">CLV43_103525</name>
</gene>
<keyword evidence="1" id="KW-0472">Membrane</keyword>
<feature type="transmembrane region" description="Helical" evidence="1">
    <location>
        <begin position="80"/>
        <end position="97"/>
    </location>
</feature>
<feature type="signal peptide" evidence="2">
    <location>
        <begin position="1"/>
        <end position="34"/>
    </location>
</feature>
<organism evidence="3 4">
    <name type="scientific">Umezawaea tangerina</name>
    <dbReference type="NCBI Taxonomy" id="84725"/>
    <lineage>
        <taxon>Bacteria</taxon>
        <taxon>Bacillati</taxon>
        <taxon>Actinomycetota</taxon>
        <taxon>Actinomycetes</taxon>
        <taxon>Pseudonocardiales</taxon>
        <taxon>Pseudonocardiaceae</taxon>
        <taxon>Umezawaea</taxon>
    </lineage>
</organism>
<keyword evidence="4" id="KW-1185">Reference proteome</keyword>
<evidence type="ECO:0000256" key="1">
    <source>
        <dbReference type="SAM" id="Phobius"/>
    </source>
</evidence>
<evidence type="ECO:0000313" key="3">
    <source>
        <dbReference type="EMBL" id="PRY43776.1"/>
    </source>
</evidence>
<evidence type="ECO:0000256" key="2">
    <source>
        <dbReference type="SAM" id="SignalP"/>
    </source>
</evidence>
<evidence type="ECO:0008006" key="5">
    <source>
        <dbReference type="Google" id="ProtNLM"/>
    </source>
</evidence>
<comment type="caution">
    <text evidence="3">The sequence shown here is derived from an EMBL/GenBank/DDBJ whole genome shotgun (WGS) entry which is preliminary data.</text>
</comment>
<dbReference type="EMBL" id="PVTF01000003">
    <property type="protein sequence ID" value="PRY43776.1"/>
    <property type="molecule type" value="Genomic_DNA"/>
</dbReference>
<dbReference type="Proteomes" id="UP000239494">
    <property type="component" value="Unassembled WGS sequence"/>
</dbReference>
<reference evidence="3 4" key="1">
    <citation type="submission" date="2018-03" db="EMBL/GenBank/DDBJ databases">
        <title>Genomic Encyclopedia of Archaeal and Bacterial Type Strains, Phase II (KMG-II): from individual species to whole genera.</title>
        <authorList>
            <person name="Goeker M."/>
        </authorList>
    </citation>
    <scope>NUCLEOTIDE SEQUENCE [LARGE SCALE GENOMIC DNA]</scope>
    <source>
        <strain evidence="3 4">DSM 44720</strain>
    </source>
</reference>
<accession>A0A2T0TDN2</accession>
<keyword evidence="2" id="KW-0732">Signal</keyword>
<sequence>MTNLVTMRRLVSSACVALLFALAGAFTLVAPAGAAVSPAVHHGVHVFAQQTETVDPTNTGPDLNPPQENRSIGADTKKKLWIGGIAVLLFALVYWRNKRRYNKWRKARKAAAG</sequence>
<keyword evidence="1" id="KW-0812">Transmembrane</keyword>
<evidence type="ECO:0000313" key="4">
    <source>
        <dbReference type="Proteomes" id="UP000239494"/>
    </source>
</evidence>